<evidence type="ECO:0000256" key="2">
    <source>
        <dbReference type="SAM" id="MobiDB-lite"/>
    </source>
</evidence>
<accession>A0A8T9BS05</accession>
<feature type="coiled-coil region" evidence="1">
    <location>
        <begin position="631"/>
        <end position="658"/>
    </location>
</feature>
<dbReference type="OrthoDB" id="5319015at2759"/>
<feature type="domain" description="Mmc1 C-terminal" evidence="3">
    <location>
        <begin position="391"/>
        <end position="610"/>
    </location>
</feature>
<proteinExistence type="predicted"/>
<evidence type="ECO:0000313" key="5">
    <source>
        <dbReference type="Proteomes" id="UP000469558"/>
    </source>
</evidence>
<feature type="compositionally biased region" description="Basic and acidic residues" evidence="2">
    <location>
        <begin position="1"/>
        <end position="11"/>
    </location>
</feature>
<protein>
    <recommendedName>
        <fullName evidence="3">Mmc1 C-terminal domain-containing protein</fullName>
    </recommendedName>
</protein>
<dbReference type="Proteomes" id="UP000469558">
    <property type="component" value="Unassembled WGS sequence"/>
</dbReference>
<dbReference type="PANTHER" id="PTHR38644">
    <property type="entry name" value="EXPRESSED PROTEIN"/>
    <property type="match status" value="1"/>
</dbReference>
<comment type="caution">
    <text evidence="4">The sequence shown here is derived from an EMBL/GenBank/DDBJ whole genome shotgun (WGS) entry which is preliminary data.</text>
</comment>
<dbReference type="InterPro" id="IPR056196">
    <property type="entry name" value="Mmc1_C"/>
</dbReference>
<evidence type="ECO:0000313" key="4">
    <source>
        <dbReference type="EMBL" id="TVY56272.1"/>
    </source>
</evidence>
<feature type="compositionally biased region" description="Polar residues" evidence="2">
    <location>
        <begin position="19"/>
        <end position="34"/>
    </location>
</feature>
<organism evidence="4 5">
    <name type="scientific">Lachnellula suecica</name>
    <dbReference type="NCBI Taxonomy" id="602035"/>
    <lineage>
        <taxon>Eukaryota</taxon>
        <taxon>Fungi</taxon>
        <taxon>Dikarya</taxon>
        <taxon>Ascomycota</taxon>
        <taxon>Pezizomycotina</taxon>
        <taxon>Leotiomycetes</taxon>
        <taxon>Helotiales</taxon>
        <taxon>Lachnaceae</taxon>
        <taxon>Lachnellula</taxon>
    </lineage>
</organism>
<name>A0A8T9BS05_9HELO</name>
<gene>
    <name evidence="4" type="ORF">LSUE1_G009491</name>
</gene>
<dbReference type="Pfam" id="PF23868">
    <property type="entry name" value="Mmc1_C"/>
    <property type="match status" value="1"/>
</dbReference>
<dbReference type="PANTHER" id="PTHR38644:SF1">
    <property type="entry name" value="EXPRESSED PROTEIN"/>
    <property type="match status" value="1"/>
</dbReference>
<evidence type="ECO:0000259" key="3">
    <source>
        <dbReference type="Pfam" id="PF23868"/>
    </source>
</evidence>
<dbReference type="AlphaFoldDB" id="A0A8T9BS05"/>
<feature type="region of interest" description="Disordered" evidence="2">
    <location>
        <begin position="1"/>
        <end position="37"/>
    </location>
</feature>
<keyword evidence="5" id="KW-1185">Reference proteome</keyword>
<dbReference type="Pfam" id="PF23867">
    <property type="entry name" value="Mmc1_N"/>
    <property type="match status" value="1"/>
</dbReference>
<keyword evidence="1" id="KW-0175">Coiled coil</keyword>
<sequence length="662" mass="74465">MVRVDSLFKDRPRQHRQQSRTASTSIDTPKTTPKSPRAELRDAVLELQKYAANHVNISKLQLALRGLEQTPGEETVRIAILGVMDPDIDDGLSSKWEREAFHRAKELLRLLLADPLKPEEEWERILLGKTSQVTREGELFEDKSKQFKRNDYESPKAILLKVGSFAPEEMRFSSPMVQELHVSSPVLNGYKLEILVGDISARRINESHLNTIENLDSILVPTMQIPTSSTSTGRYTPVTMPVHKAMLVGHGLRRSASMFNLPPVAPYLIRYVADLQCGADEIPRCRFIDIDRASSALKSFRESVDNAFDYERNWFASGIPELVEWLQDGSSNEAGSGVLKPALAVQLETLISSTQTSLLNTVKEVSDGNIIDKTPFSDDTLDVPLDLTSLRNGLSEWAEGAHGELRDQLDTAFNGRRWRKLGWWKLFWRVDDVSMIATDILHQRFLIDAEKEVIFLAGRIEEAGVFKRFPQATPENWAYRSIELEQIEPKMGVAPPPPRVRDLIQKEDTQDGQMKNQPWPLNIPLTRAYLATGTVPALQALAQKLVLQTLTTSSFVSAFAALTYISTLSTSFYEAGAIAAVGIVWSLRRMQGKWETARKFWEGEVREEGRKAVRAVEGIVGDVLKDPEPLAIEKDLELEKANAAVEKVERKLEELNKSASKR</sequence>
<evidence type="ECO:0000256" key="1">
    <source>
        <dbReference type="SAM" id="Coils"/>
    </source>
</evidence>
<reference evidence="4 5" key="1">
    <citation type="submission" date="2018-05" db="EMBL/GenBank/DDBJ databases">
        <title>Genome sequencing and assembly of the regulated plant pathogen Lachnellula willkommii and related sister species for the development of diagnostic species identification markers.</title>
        <authorList>
            <person name="Giroux E."/>
            <person name="Bilodeau G."/>
        </authorList>
    </citation>
    <scope>NUCLEOTIDE SEQUENCE [LARGE SCALE GENOMIC DNA]</scope>
    <source>
        <strain evidence="4 5">CBS 268.59</strain>
    </source>
</reference>
<dbReference type="EMBL" id="QGMK01002753">
    <property type="protein sequence ID" value="TVY56272.1"/>
    <property type="molecule type" value="Genomic_DNA"/>
</dbReference>